<keyword evidence="8" id="KW-1185">Reference proteome</keyword>
<sequence>MSELERIRLFLSVEHVCGYLPGRASRNAFIDPEFPLTPARYGWLLEQGFRRSGVHVYRPYCQHCMSCIPARIPAAGFQANRTQRRCLSRNADLSLKVVHRLNEEHYALYRDYLLSRHAGGGMDAHNREAFHTFLECSWGEVRFWEFRAGRRLQALAVVDETPRGISAVYTFFDPDETRRSLGTYAVLRQVEDARQRDLPHVYLGYWVPGSQKMDYKRHFRPLEVLMHGGWKPLPEDDG</sequence>
<dbReference type="Pfam" id="PF04377">
    <property type="entry name" value="ATE_C"/>
    <property type="match status" value="1"/>
</dbReference>
<evidence type="ECO:0000259" key="5">
    <source>
        <dbReference type="Pfam" id="PF04376"/>
    </source>
</evidence>
<comment type="caution">
    <text evidence="7">The sequence shown here is derived from an EMBL/GenBank/DDBJ whole genome shotgun (WGS) entry which is preliminary data.</text>
</comment>
<dbReference type="EMBL" id="PSNW01000009">
    <property type="protein sequence ID" value="PPE72897.1"/>
    <property type="molecule type" value="Genomic_DNA"/>
</dbReference>
<evidence type="ECO:0000256" key="1">
    <source>
        <dbReference type="ARBA" id="ARBA00022490"/>
    </source>
</evidence>
<comment type="catalytic activity">
    <reaction evidence="4">
        <text>N-terminal L-aspartyl-[protein] + L-leucyl-tRNA(Leu) = N-terminal L-leucyl-L-aspartyl-[protein] + tRNA(Leu) + H(+)</text>
        <dbReference type="Rhea" id="RHEA:50420"/>
        <dbReference type="Rhea" id="RHEA-COMP:9613"/>
        <dbReference type="Rhea" id="RHEA-COMP:9622"/>
        <dbReference type="Rhea" id="RHEA-COMP:12669"/>
        <dbReference type="Rhea" id="RHEA-COMP:12674"/>
        <dbReference type="ChEBI" id="CHEBI:15378"/>
        <dbReference type="ChEBI" id="CHEBI:64720"/>
        <dbReference type="ChEBI" id="CHEBI:78442"/>
        <dbReference type="ChEBI" id="CHEBI:78494"/>
        <dbReference type="ChEBI" id="CHEBI:133042"/>
        <dbReference type="EC" id="2.3.2.29"/>
    </reaction>
</comment>
<evidence type="ECO:0000259" key="6">
    <source>
        <dbReference type="Pfam" id="PF04377"/>
    </source>
</evidence>
<keyword evidence="2 4" id="KW-0808">Transferase</keyword>
<protein>
    <recommendedName>
        <fullName evidence="4">Aspartate/glutamate leucyltransferase</fullName>
        <ecNumber evidence="4">2.3.2.29</ecNumber>
    </recommendedName>
</protein>
<comment type="function">
    <text evidence="4">Functions in the N-end rule pathway of protein degradation where it conjugates Leu from its aminoacyl-tRNA to the N-termini of proteins containing an N-terminal aspartate or glutamate.</text>
</comment>
<evidence type="ECO:0000256" key="3">
    <source>
        <dbReference type="ARBA" id="ARBA00023315"/>
    </source>
</evidence>
<dbReference type="PANTHER" id="PTHR21367">
    <property type="entry name" value="ARGININE-TRNA-PROTEIN TRANSFERASE 1"/>
    <property type="match status" value="1"/>
</dbReference>
<accession>A0A2S5TDD4</accession>
<dbReference type="NCBIfam" id="NF002342">
    <property type="entry name" value="PRK01305.1-3"/>
    <property type="match status" value="1"/>
</dbReference>
<evidence type="ECO:0000256" key="4">
    <source>
        <dbReference type="HAMAP-Rule" id="MF_00689"/>
    </source>
</evidence>
<dbReference type="InterPro" id="IPR017138">
    <property type="entry name" value="Asp_Glu_LeuTrfase"/>
</dbReference>
<dbReference type="Pfam" id="PF04376">
    <property type="entry name" value="ATE_N"/>
    <property type="match status" value="1"/>
</dbReference>
<dbReference type="AlphaFoldDB" id="A0A2S5TDD4"/>
<comment type="catalytic activity">
    <reaction evidence="4">
        <text>N-terminal L-glutamyl-[protein] + L-leucyl-tRNA(Leu) = N-terminal L-leucyl-L-glutamyl-[protein] + tRNA(Leu) + H(+)</text>
        <dbReference type="Rhea" id="RHEA:50412"/>
        <dbReference type="Rhea" id="RHEA-COMP:9613"/>
        <dbReference type="Rhea" id="RHEA-COMP:9622"/>
        <dbReference type="Rhea" id="RHEA-COMP:12664"/>
        <dbReference type="Rhea" id="RHEA-COMP:12668"/>
        <dbReference type="ChEBI" id="CHEBI:15378"/>
        <dbReference type="ChEBI" id="CHEBI:64721"/>
        <dbReference type="ChEBI" id="CHEBI:78442"/>
        <dbReference type="ChEBI" id="CHEBI:78494"/>
        <dbReference type="ChEBI" id="CHEBI:133041"/>
        <dbReference type="EC" id="2.3.2.29"/>
    </reaction>
</comment>
<dbReference type="GO" id="GO:0004057">
    <property type="term" value="F:arginyl-tRNA--protein transferase activity"/>
    <property type="evidence" value="ECO:0007669"/>
    <property type="project" value="InterPro"/>
</dbReference>
<dbReference type="PANTHER" id="PTHR21367:SF1">
    <property type="entry name" value="ARGINYL-TRNA--PROTEIN TRANSFERASE 1"/>
    <property type="match status" value="1"/>
</dbReference>
<dbReference type="NCBIfam" id="NF002341">
    <property type="entry name" value="PRK01305.1-1"/>
    <property type="match status" value="1"/>
</dbReference>
<dbReference type="SUPFAM" id="SSF55729">
    <property type="entry name" value="Acyl-CoA N-acyltransferases (Nat)"/>
    <property type="match status" value="1"/>
</dbReference>
<evidence type="ECO:0000256" key="2">
    <source>
        <dbReference type="ARBA" id="ARBA00022679"/>
    </source>
</evidence>
<dbReference type="GO" id="GO:0005737">
    <property type="term" value="C:cytoplasm"/>
    <property type="evidence" value="ECO:0007669"/>
    <property type="project" value="UniProtKB-SubCell"/>
</dbReference>
<dbReference type="NCBIfam" id="NF002346">
    <property type="entry name" value="PRK01305.2-3"/>
    <property type="match status" value="1"/>
</dbReference>
<keyword evidence="3 4" id="KW-0012">Acyltransferase</keyword>
<dbReference type="InterPro" id="IPR030700">
    <property type="entry name" value="N-end_Aminoacyl_Trfase"/>
</dbReference>
<dbReference type="GO" id="GO:0071596">
    <property type="term" value="P:ubiquitin-dependent protein catabolic process via the N-end rule pathway"/>
    <property type="evidence" value="ECO:0007669"/>
    <property type="project" value="InterPro"/>
</dbReference>
<dbReference type="HAMAP" id="MF_00689">
    <property type="entry name" value="Bpt"/>
    <property type="match status" value="1"/>
</dbReference>
<name>A0A2S5TDD4_9GAMM</name>
<proteinExistence type="inferred from homology"/>
<dbReference type="InterPro" id="IPR007472">
    <property type="entry name" value="N-end_Aminoacyl_Trfase_C"/>
</dbReference>
<dbReference type="InterPro" id="IPR016181">
    <property type="entry name" value="Acyl_CoA_acyltransferase"/>
</dbReference>
<gene>
    <name evidence="4" type="primary">bpt</name>
    <name evidence="7" type="ORF">C3942_15855</name>
</gene>
<keyword evidence="1 4" id="KW-0963">Cytoplasm</keyword>
<dbReference type="InterPro" id="IPR007471">
    <property type="entry name" value="N-end_Aminoacyl_Trfase_N"/>
</dbReference>
<reference evidence="7 8" key="1">
    <citation type="submission" date="2018-02" db="EMBL/GenBank/DDBJ databases">
        <title>Genome sequencing of Solimonas sp. HR-BB.</title>
        <authorList>
            <person name="Lee Y."/>
            <person name="Jeon C.O."/>
        </authorList>
    </citation>
    <scope>NUCLEOTIDE SEQUENCE [LARGE SCALE GENOMIC DNA]</scope>
    <source>
        <strain evidence="7 8">HR-BB</strain>
    </source>
</reference>
<dbReference type="Proteomes" id="UP000238220">
    <property type="component" value="Unassembled WGS sequence"/>
</dbReference>
<organism evidence="7 8">
    <name type="scientific">Solimonas fluminis</name>
    <dbReference type="NCBI Taxonomy" id="2086571"/>
    <lineage>
        <taxon>Bacteria</taxon>
        <taxon>Pseudomonadati</taxon>
        <taxon>Pseudomonadota</taxon>
        <taxon>Gammaproteobacteria</taxon>
        <taxon>Nevskiales</taxon>
        <taxon>Nevskiaceae</taxon>
        <taxon>Solimonas</taxon>
    </lineage>
</organism>
<evidence type="ECO:0000313" key="8">
    <source>
        <dbReference type="Proteomes" id="UP000238220"/>
    </source>
</evidence>
<feature type="domain" description="N-end aminoacyl transferase N-terminal" evidence="5">
    <location>
        <begin position="16"/>
        <end position="85"/>
    </location>
</feature>
<dbReference type="RefSeq" id="WP_104231341.1">
    <property type="nucleotide sequence ID" value="NZ_PSNW01000009.1"/>
</dbReference>
<dbReference type="EC" id="2.3.2.29" evidence="4"/>
<comment type="subcellular location">
    <subcellularLocation>
        <location evidence="4">Cytoplasm</location>
    </subcellularLocation>
</comment>
<evidence type="ECO:0000313" key="7">
    <source>
        <dbReference type="EMBL" id="PPE72897.1"/>
    </source>
</evidence>
<dbReference type="PIRSF" id="PIRSF037208">
    <property type="entry name" value="ATE_pro_prd"/>
    <property type="match status" value="1"/>
</dbReference>
<dbReference type="OrthoDB" id="9782022at2"/>
<feature type="domain" description="N-end rule aminoacyl transferase C-terminal" evidence="6">
    <location>
        <begin position="104"/>
        <end position="225"/>
    </location>
</feature>
<dbReference type="GO" id="GO:0008914">
    <property type="term" value="F:leucyl-tRNA--protein transferase activity"/>
    <property type="evidence" value="ECO:0007669"/>
    <property type="project" value="UniProtKB-UniRule"/>
</dbReference>
<comment type="similarity">
    <text evidence="4">Belongs to the R-transferase family. Bpt subfamily.</text>
</comment>